<dbReference type="Pfam" id="PF21089">
    <property type="entry name" value="PKS_DH_N"/>
    <property type="match status" value="1"/>
</dbReference>
<feature type="region of interest" description="C-terminal hotdog fold" evidence="9">
    <location>
        <begin position="177"/>
        <end position="329"/>
    </location>
</feature>
<comment type="caution">
    <text evidence="12">The sequence shown here is derived from an EMBL/GenBank/DDBJ whole genome shotgun (WGS) entry which is preliminary data.</text>
</comment>
<dbReference type="Gene3D" id="3.40.50.150">
    <property type="entry name" value="Vaccinia Virus protein VP39"/>
    <property type="match status" value="1"/>
</dbReference>
<feature type="active site" description="Proton acceptor; for dehydratase activity" evidence="9">
    <location>
        <position position="72"/>
    </location>
</feature>
<dbReference type="PANTHER" id="PTHR43775:SF7">
    <property type="entry name" value="FATTY ACID SYNTHASE"/>
    <property type="match status" value="1"/>
</dbReference>
<dbReference type="GO" id="GO:0016491">
    <property type="term" value="F:oxidoreductase activity"/>
    <property type="evidence" value="ECO:0007669"/>
    <property type="project" value="UniProtKB-KW"/>
</dbReference>
<proteinExistence type="predicted"/>
<dbReference type="Gene3D" id="3.90.180.10">
    <property type="entry name" value="Medium-chain alcohol dehydrogenases, catalytic domain"/>
    <property type="match status" value="1"/>
</dbReference>
<dbReference type="PROSITE" id="PS52019">
    <property type="entry name" value="PKS_MFAS_DH"/>
    <property type="match status" value="1"/>
</dbReference>
<evidence type="ECO:0000313" key="12">
    <source>
        <dbReference type="EMBL" id="KAK3760847.1"/>
    </source>
</evidence>
<evidence type="ECO:0000256" key="10">
    <source>
        <dbReference type="SAM" id="MobiDB-lite"/>
    </source>
</evidence>
<dbReference type="Gene3D" id="3.10.129.110">
    <property type="entry name" value="Polyketide synthase dehydratase"/>
    <property type="match status" value="1"/>
</dbReference>
<feature type="active site" description="Proton donor; for dehydratase activity" evidence="9">
    <location>
        <position position="227"/>
    </location>
</feature>
<organism evidence="12 13">
    <name type="scientific">Elysia crispata</name>
    <name type="common">lettuce slug</name>
    <dbReference type="NCBI Taxonomy" id="231223"/>
    <lineage>
        <taxon>Eukaryota</taxon>
        <taxon>Metazoa</taxon>
        <taxon>Spiralia</taxon>
        <taxon>Lophotrochozoa</taxon>
        <taxon>Mollusca</taxon>
        <taxon>Gastropoda</taxon>
        <taxon>Heterobranchia</taxon>
        <taxon>Euthyneura</taxon>
        <taxon>Panpulmonata</taxon>
        <taxon>Sacoglossa</taxon>
        <taxon>Placobranchoidea</taxon>
        <taxon>Plakobranchidae</taxon>
        <taxon>Elysia</taxon>
    </lineage>
</organism>
<dbReference type="InterPro" id="IPR042104">
    <property type="entry name" value="PKS_dehydratase_sf"/>
</dbReference>
<protein>
    <recommendedName>
        <fullName evidence="11">PKS/mFAS DH domain-containing protein</fullName>
    </recommendedName>
</protein>
<keyword evidence="13" id="KW-1185">Reference proteome</keyword>
<evidence type="ECO:0000256" key="3">
    <source>
        <dbReference type="ARBA" id="ARBA00022832"/>
    </source>
</evidence>
<dbReference type="GO" id="GO:0006633">
    <property type="term" value="P:fatty acid biosynthetic process"/>
    <property type="evidence" value="ECO:0007669"/>
    <property type="project" value="UniProtKB-KW"/>
</dbReference>
<evidence type="ECO:0000256" key="5">
    <source>
        <dbReference type="ARBA" id="ARBA00023002"/>
    </source>
</evidence>
<evidence type="ECO:0000256" key="7">
    <source>
        <dbReference type="ARBA" id="ARBA00023160"/>
    </source>
</evidence>
<keyword evidence="2" id="KW-0444">Lipid biosynthesis</keyword>
<dbReference type="InterPro" id="IPR020807">
    <property type="entry name" value="PKS_DH"/>
</dbReference>
<keyword evidence="3" id="KW-0276">Fatty acid metabolism</keyword>
<evidence type="ECO:0000256" key="8">
    <source>
        <dbReference type="ARBA" id="ARBA00023268"/>
    </source>
</evidence>
<feature type="domain" description="PKS/mFAS DH" evidence="11">
    <location>
        <begin position="38"/>
        <end position="329"/>
    </location>
</feature>
<feature type="compositionally biased region" description="Basic and acidic residues" evidence="10">
    <location>
        <begin position="296"/>
        <end position="305"/>
    </location>
</feature>
<evidence type="ECO:0000256" key="1">
    <source>
        <dbReference type="ARBA" id="ARBA00022450"/>
    </source>
</evidence>
<keyword evidence="4" id="KW-0521">NADP</keyword>
<gene>
    <name evidence="12" type="ORF">RRG08_034690</name>
</gene>
<dbReference type="SUPFAM" id="SSF53335">
    <property type="entry name" value="S-adenosyl-L-methionine-dependent methyltransferases"/>
    <property type="match status" value="1"/>
</dbReference>
<dbReference type="SMART" id="SM00826">
    <property type="entry name" value="PKS_DH"/>
    <property type="match status" value="1"/>
</dbReference>
<dbReference type="AlphaFoldDB" id="A0AAE1D845"/>
<dbReference type="Gene3D" id="3.30.70.3290">
    <property type="match status" value="1"/>
</dbReference>
<dbReference type="InterPro" id="IPR049900">
    <property type="entry name" value="PKS_mFAS_DH"/>
</dbReference>
<accession>A0AAE1D845</accession>
<dbReference type="InterPro" id="IPR050091">
    <property type="entry name" value="PKS_NRPS_Biosynth_Enz"/>
</dbReference>
<evidence type="ECO:0000256" key="2">
    <source>
        <dbReference type="ARBA" id="ARBA00022516"/>
    </source>
</evidence>
<feature type="compositionally biased region" description="Basic residues" evidence="10">
    <location>
        <begin position="282"/>
        <end position="295"/>
    </location>
</feature>
<dbReference type="PANTHER" id="PTHR43775">
    <property type="entry name" value="FATTY ACID SYNTHASE"/>
    <property type="match status" value="1"/>
</dbReference>
<evidence type="ECO:0000256" key="4">
    <source>
        <dbReference type="ARBA" id="ARBA00022857"/>
    </source>
</evidence>
<dbReference type="InterPro" id="IPR049552">
    <property type="entry name" value="PKS_DH_N"/>
</dbReference>
<keyword evidence="6" id="KW-0443">Lipid metabolism</keyword>
<reference evidence="12" key="1">
    <citation type="journal article" date="2023" name="G3 (Bethesda)">
        <title>A reference genome for the long-term kleptoplast-retaining sea slug Elysia crispata morphotype clarki.</title>
        <authorList>
            <person name="Eastman K.E."/>
            <person name="Pendleton A.L."/>
            <person name="Shaikh M.A."/>
            <person name="Suttiyut T."/>
            <person name="Ogas R."/>
            <person name="Tomko P."/>
            <person name="Gavelis G."/>
            <person name="Widhalm J.R."/>
            <person name="Wisecaver J.H."/>
        </authorList>
    </citation>
    <scope>NUCLEOTIDE SEQUENCE</scope>
    <source>
        <strain evidence="12">ECLA1</strain>
    </source>
</reference>
<evidence type="ECO:0000313" key="13">
    <source>
        <dbReference type="Proteomes" id="UP001283361"/>
    </source>
</evidence>
<keyword evidence="1" id="KW-0596">Phosphopantetheine</keyword>
<keyword evidence="8" id="KW-0511">Multifunctional enzyme</keyword>
<feature type="region of interest" description="N-terminal hotdog fold" evidence="9">
    <location>
        <begin position="38"/>
        <end position="166"/>
    </location>
</feature>
<keyword evidence="5" id="KW-0560">Oxidoreductase</keyword>
<dbReference type="GO" id="GO:0004312">
    <property type="term" value="F:fatty acid synthase activity"/>
    <property type="evidence" value="ECO:0007669"/>
    <property type="project" value="TreeGrafter"/>
</dbReference>
<dbReference type="EMBL" id="JAWDGP010004939">
    <property type="protein sequence ID" value="KAK3760847.1"/>
    <property type="molecule type" value="Genomic_DNA"/>
</dbReference>
<dbReference type="InterPro" id="IPR049391">
    <property type="entry name" value="FAS_pseudo-KR"/>
</dbReference>
<name>A0AAE1D845_9GAST</name>
<evidence type="ECO:0000256" key="6">
    <source>
        <dbReference type="ARBA" id="ARBA00023098"/>
    </source>
</evidence>
<evidence type="ECO:0000256" key="9">
    <source>
        <dbReference type="PROSITE-ProRule" id="PRU01363"/>
    </source>
</evidence>
<dbReference type="Proteomes" id="UP001283361">
    <property type="component" value="Unassembled WGS sequence"/>
</dbReference>
<keyword evidence="7" id="KW-0275">Fatty acid biosynthesis</keyword>
<sequence length="807" mass="91229">MNLLKVYPPIQYPVSRGTPLLSSLVAQAWDHSVEWVVPKAEDYELGSGSSSADTSYEIDVSDSSPDQYLADHQVDGRALFPACGCLVLAWQTLASLKGVDFQQMRVRLSNVQIHQAMFLPTSGSATVKVSVMPKTGDFQVCENENILASGVVTSPEGPCLKTEQYLQRDSVLKDQPVAKVLNRDEVYRELICRGYEYGHYFQGVQRSSIEGLDSDILWDGRWISFLDAVLQMILLGNPDAFQALPVTLGTISIDPTVHPAPPEEESEAETLIRQSTQPLPRRNQKLRSPGHRSGWRSRDAGHSDSESSPSLDPRTTGDRRVAFQPYTDVRVGDRTALCVPQILKDYADACLELSRQITLRWLEHDTDNVLLNRRCLMKCKDYLDSSVKKSPASASYSAAKALVESILKQRNGHSLPDNSLHRYESRDKDFVNSIRPKIHDGRFDALDDPVFSTLESDEIIKLCFDTVANNTTTNTMNILEAGAIKSTFFRRAFPKALEHFTYKNYRYCIADKFIVDDAIKFPVKMLMFDTNDASSFPDTHRESFDLLILKNHLHTHNDLDLAFTAYSEMIKPGGFILVEEQVERLPLLYPFESLVSPWICDGKAGPEGERILGCYYTESRWRAFFGRHGFQEIIHRADGMASAIFLLRKGVEVATPPCIMNVNDLQCSWLEDVKARYRDLQGQPEDARLWLVATEENSGIWGLVQSIRWESGSEKVRCVHVSNRNPESKVPKLAADSAEFKELMKKDLVNNVYRDGRWGTYKTMVIHEDATLTERLKAHVFADCYVLSDPLSLKWFDSPLNVAHHNR</sequence>
<dbReference type="InterPro" id="IPR029063">
    <property type="entry name" value="SAM-dependent_MTases_sf"/>
</dbReference>
<feature type="region of interest" description="Disordered" evidence="10">
    <location>
        <begin position="255"/>
        <end position="319"/>
    </location>
</feature>
<dbReference type="Gene3D" id="3.40.50.720">
    <property type="entry name" value="NAD(P)-binding Rossmann-like Domain"/>
    <property type="match status" value="1"/>
</dbReference>
<dbReference type="Pfam" id="PF21149">
    <property type="entry name" value="FAS_pseudo-KR"/>
    <property type="match status" value="1"/>
</dbReference>
<evidence type="ECO:0000259" key="11">
    <source>
        <dbReference type="PROSITE" id="PS52019"/>
    </source>
</evidence>